<dbReference type="InterPro" id="IPR006977">
    <property type="entry name" value="Yip1_dom"/>
</dbReference>
<gene>
    <name evidence="8" type="ORF">ASCRUDRAFT_22997</name>
</gene>
<dbReference type="Proteomes" id="UP000095038">
    <property type="component" value="Unassembled WGS sequence"/>
</dbReference>
<feature type="non-terminal residue" evidence="8">
    <location>
        <position position="265"/>
    </location>
</feature>
<evidence type="ECO:0000256" key="5">
    <source>
        <dbReference type="ARBA" id="ARBA00023136"/>
    </source>
</evidence>
<dbReference type="FunCoup" id="A0A1D2VGK8">
    <property type="interactions" value="122"/>
</dbReference>
<keyword evidence="4 6" id="KW-1133">Transmembrane helix</keyword>
<reference evidence="9" key="1">
    <citation type="submission" date="2016-05" db="EMBL/GenBank/DDBJ databases">
        <title>Comparative genomics of biotechnologically important yeasts.</title>
        <authorList>
            <consortium name="DOE Joint Genome Institute"/>
            <person name="Riley R."/>
            <person name="Haridas S."/>
            <person name="Wolfe K.H."/>
            <person name="Lopes M.R."/>
            <person name="Hittinger C.T."/>
            <person name="Goker M."/>
            <person name="Salamov A."/>
            <person name="Wisecaver J."/>
            <person name="Long T.M."/>
            <person name="Aerts A.L."/>
            <person name="Barry K."/>
            <person name="Choi C."/>
            <person name="Clum A."/>
            <person name="Coughlan A.Y."/>
            <person name="Deshpande S."/>
            <person name="Douglass A.P."/>
            <person name="Hanson S.J."/>
            <person name="Klenk H.-P."/>
            <person name="Labutti K."/>
            <person name="Lapidus A."/>
            <person name="Lindquist E."/>
            <person name="Lipzen A."/>
            <person name="Meier-Kolthoff J.P."/>
            <person name="Ohm R.A."/>
            <person name="Otillar R.P."/>
            <person name="Pangilinan J."/>
            <person name="Peng Y."/>
            <person name="Rokas A."/>
            <person name="Rosa C.A."/>
            <person name="Scheuner C."/>
            <person name="Sibirny A.A."/>
            <person name="Slot J.C."/>
            <person name="Stielow J.B."/>
            <person name="Sun H."/>
            <person name="Kurtzman C.P."/>
            <person name="Blackwell M."/>
            <person name="Grigoriev I.V."/>
            <person name="Jeffries T.W."/>
        </authorList>
    </citation>
    <scope>NUCLEOTIDE SEQUENCE [LARGE SCALE GENOMIC DNA]</scope>
    <source>
        <strain evidence="9">DSM 1968</strain>
    </source>
</reference>
<dbReference type="InterPro" id="IPR045231">
    <property type="entry name" value="Yip1/4-like"/>
</dbReference>
<feature type="transmembrane region" description="Helical" evidence="6">
    <location>
        <begin position="216"/>
        <end position="240"/>
    </location>
</feature>
<dbReference type="GO" id="GO:0006888">
    <property type="term" value="P:endoplasmic reticulum to Golgi vesicle-mediated transport"/>
    <property type="evidence" value="ECO:0007669"/>
    <property type="project" value="InterPro"/>
</dbReference>
<comment type="subcellular location">
    <subcellularLocation>
        <location evidence="6">Golgi apparatus membrane</location>
        <topology evidence="6">Multi-pass membrane protein</topology>
    </subcellularLocation>
    <subcellularLocation>
        <location evidence="1">Membrane</location>
        <topology evidence="1">Multi-pass membrane protein</topology>
    </subcellularLocation>
</comment>
<comment type="similarity">
    <text evidence="2 6">Belongs to the YIP1 family.</text>
</comment>
<comment type="caution">
    <text evidence="6">Lacks conserved residue(s) required for the propagation of feature annotation.</text>
</comment>
<dbReference type="PANTHER" id="PTHR21236:SF1">
    <property type="entry name" value="PROTEIN YIPF6"/>
    <property type="match status" value="1"/>
</dbReference>
<evidence type="ECO:0000256" key="2">
    <source>
        <dbReference type="ARBA" id="ARBA00010596"/>
    </source>
</evidence>
<evidence type="ECO:0000313" key="8">
    <source>
        <dbReference type="EMBL" id="ODV60794.1"/>
    </source>
</evidence>
<feature type="domain" description="Yip1" evidence="7">
    <location>
        <begin position="119"/>
        <end position="261"/>
    </location>
</feature>
<feature type="transmembrane region" description="Helical" evidence="6">
    <location>
        <begin position="246"/>
        <end position="264"/>
    </location>
</feature>
<dbReference type="GO" id="GO:0000139">
    <property type="term" value="C:Golgi membrane"/>
    <property type="evidence" value="ECO:0007669"/>
    <property type="project" value="UniProtKB-SubCell"/>
</dbReference>
<dbReference type="GO" id="GO:0005802">
    <property type="term" value="C:trans-Golgi network"/>
    <property type="evidence" value="ECO:0007669"/>
    <property type="project" value="TreeGrafter"/>
</dbReference>
<dbReference type="STRING" id="1344418.A0A1D2VGK8"/>
<evidence type="ECO:0000256" key="1">
    <source>
        <dbReference type="ARBA" id="ARBA00004141"/>
    </source>
</evidence>
<name>A0A1D2VGK8_9ASCO</name>
<evidence type="ECO:0000313" key="9">
    <source>
        <dbReference type="Proteomes" id="UP000095038"/>
    </source>
</evidence>
<dbReference type="RefSeq" id="XP_020047101.1">
    <property type="nucleotide sequence ID" value="XM_020189767.2"/>
</dbReference>
<dbReference type="EMBL" id="KV454481">
    <property type="protein sequence ID" value="ODV60794.1"/>
    <property type="molecule type" value="Genomic_DNA"/>
</dbReference>
<evidence type="ECO:0000256" key="6">
    <source>
        <dbReference type="RuleBase" id="RU361264"/>
    </source>
</evidence>
<keyword evidence="5 6" id="KW-0472">Membrane</keyword>
<dbReference type="GeneID" id="30963403"/>
<feature type="non-terminal residue" evidence="8">
    <location>
        <position position="1"/>
    </location>
</feature>
<evidence type="ECO:0000256" key="4">
    <source>
        <dbReference type="ARBA" id="ARBA00022989"/>
    </source>
</evidence>
<dbReference type="PANTHER" id="PTHR21236">
    <property type="entry name" value="GOLGI MEMBRANE PROTEIN YIP1"/>
    <property type="match status" value="1"/>
</dbReference>
<sequence>NNQIYERQYTGENTLDEPVLQTLSRDLKKIGYRLISVIWPNSLRTYVKSQQNNLLTYARNAGLDIDNMNLNLNINMNIPNIRFSSFANPSANNNDNTTNDNRIEQDIETSALDSLNINPLDWDLWGPLIFILFYSILITIKSSSSALSNSNDSTTRIFSSSFSIIWIAFFLISINIQLLGGKISLFLALSSIGYCLFPLDILALVSIFVKWYIVKFILCIVFTSWSIYSCSVALSCSGILPNRSFLAIYPVCLCYIALGWMCVVS</sequence>
<feature type="transmembrane region" description="Helical" evidence="6">
    <location>
        <begin position="161"/>
        <end position="179"/>
    </location>
</feature>
<evidence type="ECO:0000256" key="3">
    <source>
        <dbReference type="ARBA" id="ARBA00022692"/>
    </source>
</evidence>
<keyword evidence="3 6" id="KW-0812">Transmembrane</keyword>
<protein>
    <recommendedName>
        <fullName evidence="6">Protein YIP</fullName>
    </recommendedName>
</protein>
<organism evidence="8 9">
    <name type="scientific">Ascoidea rubescens DSM 1968</name>
    <dbReference type="NCBI Taxonomy" id="1344418"/>
    <lineage>
        <taxon>Eukaryota</taxon>
        <taxon>Fungi</taxon>
        <taxon>Dikarya</taxon>
        <taxon>Ascomycota</taxon>
        <taxon>Saccharomycotina</taxon>
        <taxon>Saccharomycetes</taxon>
        <taxon>Ascoideaceae</taxon>
        <taxon>Ascoidea</taxon>
    </lineage>
</organism>
<dbReference type="InParanoid" id="A0A1D2VGK8"/>
<accession>A0A1D2VGK8</accession>
<dbReference type="OrthoDB" id="411251at2759"/>
<feature type="transmembrane region" description="Helical" evidence="6">
    <location>
        <begin position="185"/>
        <end position="209"/>
    </location>
</feature>
<evidence type="ECO:0000259" key="7">
    <source>
        <dbReference type="Pfam" id="PF04893"/>
    </source>
</evidence>
<dbReference type="Pfam" id="PF04893">
    <property type="entry name" value="Yip1"/>
    <property type="match status" value="1"/>
</dbReference>
<keyword evidence="9" id="KW-1185">Reference proteome</keyword>
<dbReference type="AlphaFoldDB" id="A0A1D2VGK8"/>
<proteinExistence type="inferred from homology"/>